<evidence type="ECO:0000256" key="1">
    <source>
        <dbReference type="SAM" id="MobiDB-lite"/>
    </source>
</evidence>
<dbReference type="NCBIfam" id="TIGR01733">
    <property type="entry name" value="AA-adenyl-dom"/>
    <property type="match status" value="1"/>
</dbReference>
<dbReference type="InterPro" id="IPR045851">
    <property type="entry name" value="AMP-bd_C_sf"/>
</dbReference>
<dbReference type="Pfam" id="PF13193">
    <property type="entry name" value="AMP-binding_C"/>
    <property type="match status" value="1"/>
</dbReference>
<evidence type="ECO:0000313" key="4">
    <source>
        <dbReference type="EMBL" id="MDI5972671.1"/>
    </source>
</evidence>
<dbReference type="RefSeq" id="WP_271312497.1">
    <property type="nucleotide sequence ID" value="NZ_JABXJJ020000035.1"/>
</dbReference>
<dbReference type="Gene3D" id="3.30.300.30">
    <property type="match status" value="1"/>
</dbReference>
<evidence type="ECO:0000259" key="3">
    <source>
        <dbReference type="Pfam" id="PF13193"/>
    </source>
</evidence>
<dbReference type="GO" id="GO:0005737">
    <property type="term" value="C:cytoplasm"/>
    <property type="evidence" value="ECO:0007669"/>
    <property type="project" value="TreeGrafter"/>
</dbReference>
<dbReference type="Pfam" id="PF00501">
    <property type="entry name" value="AMP-binding"/>
    <property type="match status" value="1"/>
</dbReference>
<dbReference type="InterPro" id="IPR020845">
    <property type="entry name" value="AMP-binding_CS"/>
</dbReference>
<proteinExistence type="predicted"/>
<protein>
    <submittedName>
        <fullName evidence="4">Amino acid adenylation domain-containing protein</fullName>
    </submittedName>
</protein>
<comment type="caution">
    <text evidence="4">The sequence shown here is derived from an EMBL/GenBank/DDBJ whole genome shotgun (WGS) entry which is preliminary data.</text>
</comment>
<dbReference type="Gene3D" id="3.40.50.12780">
    <property type="entry name" value="N-terminal domain of ligase-like"/>
    <property type="match status" value="1"/>
</dbReference>
<dbReference type="GO" id="GO:0031177">
    <property type="term" value="F:phosphopantetheine binding"/>
    <property type="evidence" value="ECO:0007669"/>
    <property type="project" value="TreeGrafter"/>
</dbReference>
<feature type="region of interest" description="Disordered" evidence="1">
    <location>
        <begin position="505"/>
        <end position="540"/>
    </location>
</feature>
<dbReference type="EMBL" id="JABXJJ020000035">
    <property type="protein sequence ID" value="MDI5972671.1"/>
    <property type="molecule type" value="Genomic_DNA"/>
</dbReference>
<dbReference type="GO" id="GO:0043041">
    <property type="term" value="P:amino acid activation for nonribosomal peptide biosynthetic process"/>
    <property type="evidence" value="ECO:0007669"/>
    <property type="project" value="TreeGrafter"/>
</dbReference>
<dbReference type="InterPro" id="IPR010071">
    <property type="entry name" value="AA_adenyl_dom"/>
</dbReference>
<feature type="compositionally biased region" description="Basic and acidic residues" evidence="1">
    <location>
        <begin position="507"/>
        <end position="518"/>
    </location>
</feature>
<accession>A0AA90K029</accession>
<dbReference type="SUPFAM" id="SSF56801">
    <property type="entry name" value="Acetyl-CoA synthetase-like"/>
    <property type="match status" value="1"/>
</dbReference>
<reference evidence="4" key="1">
    <citation type="submission" date="2023-05" db="EMBL/GenBank/DDBJ databases">
        <title>Streptantibioticus silvisoli sp. nov., acidotolerant actinomycetes 1 from pine litter.</title>
        <authorList>
            <person name="Swiecimska M."/>
            <person name="Golinska P."/>
            <person name="Sangal V."/>
            <person name="Wachnowicz B."/>
            <person name="Goodfellow M."/>
        </authorList>
    </citation>
    <scope>NUCLEOTIDE SEQUENCE</scope>
    <source>
        <strain evidence="4">SL13</strain>
    </source>
</reference>
<dbReference type="PANTHER" id="PTHR45527:SF1">
    <property type="entry name" value="FATTY ACID SYNTHASE"/>
    <property type="match status" value="1"/>
</dbReference>
<evidence type="ECO:0000259" key="2">
    <source>
        <dbReference type="Pfam" id="PF00501"/>
    </source>
</evidence>
<dbReference type="GO" id="GO:0044550">
    <property type="term" value="P:secondary metabolite biosynthetic process"/>
    <property type="evidence" value="ECO:0007669"/>
    <property type="project" value="TreeGrafter"/>
</dbReference>
<feature type="domain" description="AMP-dependent synthetase/ligase" evidence="2">
    <location>
        <begin position="13"/>
        <end position="371"/>
    </location>
</feature>
<feature type="domain" description="AMP-binding enzyme C-terminal" evidence="3">
    <location>
        <begin position="436"/>
        <end position="507"/>
    </location>
</feature>
<dbReference type="InterPro" id="IPR000873">
    <property type="entry name" value="AMP-dep_synth/lig_dom"/>
</dbReference>
<dbReference type="InterPro" id="IPR025110">
    <property type="entry name" value="AMP-bd_C"/>
</dbReference>
<dbReference type="AlphaFoldDB" id="A0AA90K029"/>
<gene>
    <name evidence="4" type="ORF">POF50_025570</name>
</gene>
<feature type="compositionally biased region" description="Low complexity" evidence="1">
    <location>
        <begin position="531"/>
        <end position="540"/>
    </location>
</feature>
<sequence length="540" mass="58531">MTGPTTTALYDWFARSAAAHPDASALELDGTAYSYRQLERYAEVLSGRIVRAHGGAPPARVALLASRSLTAFAGYLAAQRLGATVTPLNPGYPAARNRTVCRLARTDVLVAERSALPPEGYAADGTVPVELVLTDEDVTAPAPADLPVPPPARPAADDVAYVLFTSGSTGRPKGVPVRHRNASAYVARNIERFRVGPGDRTSHTFDLTFDPSVHDLFVTWGAGATLVVPQRTDLLTPVEYLTRQAITHWFSVPSLVSVSAALGNLPAGQAPALRHGVFIGEQLTYRQARAWHDVAPGAVIDNVYGPTELTVACTAYRLPRDPQQWPATSNDTVPIGPVYDTLDHLVLDEDGHPADEGELCVRGVQRFDGYLDPDDDNERFLTHEDGRTEIHRGGPLTDAHYYRTGDRVRREQGTLLHLGRLDNQVKLRGYRVELGEIETALRRHPAVEEAVVLALPGTNGLEAVACYTGEPLERAAARGWLRAHVPPHMVPRRLVHLERLPLNPNGKIDRPALRRDLTADPTPTPAPAPAAAPTRLLPVG</sequence>
<dbReference type="PANTHER" id="PTHR45527">
    <property type="entry name" value="NONRIBOSOMAL PEPTIDE SYNTHETASE"/>
    <property type="match status" value="1"/>
</dbReference>
<dbReference type="InterPro" id="IPR042099">
    <property type="entry name" value="ANL_N_sf"/>
</dbReference>
<organism evidence="4">
    <name type="scientific">Streptantibioticus silvisoli</name>
    <dbReference type="NCBI Taxonomy" id="2705255"/>
    <lineage>
        <taxon>Bacteria</taxon>
        <taxon>Bacillati</taxon>
        <taxon>Actinomycetota</taxon>
        <taxon>Actinomycetes</taxon>
        <taxon>Kitasatosporales</taxon>
        <taxon>Streptomycetaceae</taxon>
        <taxon>Streptantibioticus</taxon>
    </lineage>
</organism>
<dbReference type="PROSITE" id="PS00455">
    <property type="entry name" value="AMP_BINDING"/>
    <property type="match status" value="1"/>
</dbReference>
<name>A0AA90K029_9ACTN</name>